<accession>A0A1Q9E0X1</accession>
<sequence length="802" mass="88725">MEYPEMMGWEAKRKQDRQFMYVLPDCCKDRADSVCKAFGLVEELLLKPVLVPALNKWTKVAPCIRHISVMQNFCNLVPQAFEASFGTSKMVPEAPDEAEEEGADVGAPLNETKLWARLAKLRLVKAGVFLQDKPFHWSTVVWTVLTAPVMNIHYALFKHATWLSDRDVEEPEAVEGDFDLDVSLTASCFCKAAENPAKKAMVCLSKMLRDVSSNEWGPAVLAFGPVLSWPQARPDWMQGRLKGKDRQARLSAEWAPADRRRWAAVARPQNLQSRNAMDSGEAAVAEHAEIVGSPWNVGAADGFPLARHSVVAQCNKTQTLANEFHEKHNILQPEEADSLLGAPPEPWSLFPTCTINGCEHSMPEEQQESMQRLRTLFWRAVLQKASASKSTGKEPLLLSFQSARRDATLSLSVAFHTLRAPLQAAVLLLHPVEMPDLAEQGVVVSLDCFSQSGRRELQLESDSVALARLARQASDWKLNVLDVGPVRQINRFDITASHPFDDKDGVDGAGFDPDTEAALAAFDELNPSSKKSLSKRRFAAFGQVGRAEPSGLMPMPSDSESDADTDADANKDETKINAESEAQDLEPSNFLVPEEELAQYEQPASSSSVVPPEQTCSLMKRGEPWGIFTISPIYREGVHVAWEALCRCHNNAGDKLGSTCKKSVARTSLTDAEARLRLKCWLVAGLDDKEWLENNKRNCHLSMGGPLLGHFANGLSEAELDVKARYPDRLESKDGFQEQLFEDADCNATWFIIGRQGVFDFFASEDVGLFELTTKALARRLLACLGPRGKQEAYNDCGPPSL</sequence>
<dbReference type="Proteomes" id="UP000186817">
    <property type="component" value="Unassembled WGS sequence"/>
</dbReference>
<feature type="region of interest" description="Disordered" evidence="1">
    <location>
        <begin position="545"/>
        <end position="572"/>
    </location>
</feature>
<dbReference type="EMBL" id="LSRX01000306">
    <property type="protein sequence ID" value="OLQ01068.1"/>
    <property type="molecule type" value="Genomic_DNA"/>
</dbReference>
<evidence type="ECO:0000313" key="2">
    <source>
        <dbReference type="EMBL" id="OLQ01068.1"/>
    </source>
</evidence>
<dbReference type="AlphaFoldDB" id="A0A1Q9E0X1"/>
<reference evidence="2 3" key="1">
    <citation type="submission" date="2016-02" db="EMBL/GenBank/DDBJ databases">
        <title>Genome analysis of coral dinoflagellate symbionts highlights evolutionary adaptations to a symbiotic lifestyle.</title>
        <authorList>
            <person name="Aranda M."/>
            <person name="Li Y."/>
            <person name="Liew Y.J."/>
            <person name="Baumgarten S."/>
            <person name="Simakov O."/>
            <person name="Wilson M."/>
            <person name="Piel J."/>
            <person name="Ashoor H."/>
            <person name="Bougouffa S."/>
            <person name="Bajic V.B."/>
            <person name="Ryu T."/>
            <person name="Ravasi T."/>
            <person name="Bayer T."/>
            <person name="Micklem G."/>
            <person name="Kim H."/>
            <person name="Bhak J."/>
            <person name="Lajeunesse T.C."/>
            <person name="Voolstra C.R."/>
        </authorList>
    </citation>
    <scope>NUCLEOTIDE SEQUENCE [LARGE SCALE GENOMIC DNA]</scope>
    <source>
        <strain evidence="2 3">CCMP2467</strain>
    </source>
</reference>
<comment type="caution">
    <text evidence="2">The sequence shown here is derived from an EMBL/GenBank/DDBJ whole genome shotgun (WGS) entry which is preliminary data.</text>
</comment>
<organism evidence="2 3">
    <name type="scientific">Symbiodinium microadriaticum</name>
    <name type="common">Dinoflagellate</name>
    <name type="synonym">Zooxanthella microadriatica</name>
    <dbReference type="NCBI Taxonomy" id="2951"/>
    <lineage>
        <taxon>Eukaryota</taxon>
        <taxon>Sar</taxon>
        <taxon>Alveolata</taxon>
        <taxon>Dinophyceae</taxon>
        <taxon>Suessiales</taxon>
        <taxon>Symbiodiniaceae</taxon>
        <taxon>Symbiodinium</taxon>
    </lineage>
</organism>
<keyword evidence="3" id="KW-1185">Reference proteome</keyword>
<evidence type="ECO:0000313" key="3">
    <source>
        <dbReference type="Proteomes" id="UP000186817"/>
    </source>
</evidence>
<proteinExistence type="predicted"/>
<name>A0A1Q9E0X1_SYMMI</name>
<gene>
    <name evidence="2" type="ORF">AK812_SmicGene16203</name>
</gene>
<evidence type="ECO:0000256" key="1">
    <source>
        <dbReference type="SAM" id="MobiDB-lite"/>
    </source>
</evidence>
<protein>
    <submittedName>
        <fullName evidence="2">Uncharacterized protein</fullName>
    </submittedName>
</protein>